<proteinExistence type="predicted"/>
<dbReference type="InterPro" id="IPR032763">
    <property type="entry name" value="RIC3_N"/>
</dbReference>
<feature type="region of interest" description="Disordered" evidence="1">
    <location>
        <begin position="1"/>
        <end position="21"/>
    </location>
</feature>
<feature type="compositionally biased region" description="Basic and acidic residues" evidence="1">
    <location>
        <begin position="11"/>
        <end position="21"/>
    </location>
</feature>
<feature type="transmembrane region" description="Helical" evidence="2">
    <location>
        <begin position="67"/>
        <end position="88"/>
    </location>
</feature>
<protein>
    <recommendedName>
        <fullName evidence="3">Resistance to inhibitors of cholinesterase protein 3 N-terminal domain-containing protein</fullName>
    </recommendedName>
</protein>
<feature type="compositionally biased region" description="Polar residues" evidence="1">
    <location>
        <begin position="1"/>
        <end position="10"/>
    </location>
</feature>
<dbReference type="AlphaFoldDB" id="A0A7R9MJN1"/>
<evidence type="ECO:0000313" key="5">
    <source>
        <dbReference type="Proteomes" id="UP000728032"/>
    </source>
</evidence>
<keyword evidence="5" id="KW-1185">Reference proteome</keyword>
<accession>A0A7R9MJN1</accession>
<evidence type="ECO:0000313" key="4">
    <source>
        <dbReference type="EMBL" id="CAD7661221.1"/>
    </source>
</evidence>
<name>A0A7R9MJN1_9ACAR</name>
<evidence type="ECO:0000256" key="2">
    <source>
        <dbReference type="SAM" id="Phobius"/>
    </source>
</evidence>
<dbReference type="OrthoDB" id="10070774at2759"/>
<gene>
    <name evidence="4" type="ORF">ONB1V03_LOCUS17782</name>
</gene>
<evidence type="ECO:0000259" key="3">
    <source>
        <dbReference type="Pfam" id="PF15361"/>
    </source>
</evidence>
<reference evidence="4" key="1">
    <citation type="submission" date="2020-11" db="EMBL/GenBank/DDBJ databases">
        <authorList>
            <person name="Tran Van P."/>
        </authorList>
    </citation>
    <scope>NUCLEOTIDE SEQUENCE</scope>
</reference>
<keyword evidence="2" id="KW-0812">Transmembrane</keyword>
<keyword evidence="2" id="KW-0472">Membrane</keyword>
<evidence type="ECO:0000256" key="1">
    <source>
        <dbReference type="SAM" id="MobiDB-lite"/>
    </source>
</evidence>
<organism evidence="4">
    <name type="scientific">Oppiella nova</name>
    <dbReference type="NCBI Taxonomy" id="334625"/>
    <lineage>
        <taxon>Eukaryota</taxon>
        <taxon>Metazoa</taxon>
        <taxon>Ecdysozoa</taxon>
        <taxon>Arthropoda</taxon>
        <taxon>Chelicerata</taxon>
        <taxon>Arachnida</taxon>
        <taxon>Acari</taxon>
        <taxon>Acariformes</taxon>
        <taxon>Sarcoptiformes</taxon>
        <taxon>Oribatida</taxon>
        <taxon>Brachypylina</taxon>
        <taxon>Oppioidea</taxon>
        <taxon>Oppiidae</taxon>
        <taxon>Oppiella</taxon>
    </lineage>
</organism>
<dbReference type="Pfam" id="PF15361">
    <property type="entry name" value="RIC3"/>
    <property type="match status" value="1"/>
</dbReference>
<dbReference type="EMBL" id="OC937654">
    <property type="protein sequence ID" value="CAD7661221.1"/>
    <property type="molecule type" value="Genomic_DNA"/>
</dbReference>
<dbReference type="Proteomes" id="UP000728032">
    <property type="component" value="Unassembled WGS sequence"/>
</dbReference>
<sequence>MFQSAISMTSDHTESTRDDVSLLPPKVREAMKLSRPQEFQRLAGRPFQRESKININDTPNKTTTGGVMGLLMPLYTIGIIVFFMYTILRTIKCHMLYHIVSKALHVLIRDMEEFKTKLNEVEIYKNQTKQMDSTAEDAKLIINEEV</sequence>
<feature type="domain" description="Resistance to inhibitors of cholinesterase protein 3 N-terminal" evidence="3">
    <location>
        <begin position="20"/>
        <end position="139"/>
    </location>
</feature>
<dbReference type="EMBL" id="CAJPVJ010022829">
    <property type="protein sequence ID" value="CAG2178357.1"/>
    <property type="molecule type" value="Genomic_DNA"/>
</dbReference>
<keyword evidence="2" id="KW-1133">Transmembrane helix</keyword>